<dbReference type="AlphaFoldDB" id="A0A0E9VW51"/>
<accession>A0A0E9VW51</accession>
<proteinExistence type="predicted"/>
<dbReference type="EMBL" id="GBXM01027094">
    <property type="protein sequence ID" value="JAH81483.1"/>
    <property type="molecule type" value="Transcribed_RNA"/>
</dbReference>
<protein>
    <submittedName>
        <fullName evidence="1">Uncharacterized protein</fullName>
    </submittedName>
</protein>
<organism evidence="1">
    <name type="scientific">Anguilla anguilla</name>
    <name type="common">European freshwater eel</name>
    <name type="synonym">Muraena anguilla</name>
    <dbReference type="NCBI Taxonomy" id="7936"/>
    <lineage>
        <taxon>Eukaryota</taxon>
        <taxon>Metazoa</taxon>
        <taxon>Chordata</taxon>
        <taxon>Craniata</taxon>
        <taxon>Vertebrata</taxon>
        <taxon>Euteleostomi</taxon>
        <taxon>Actinopterygii</taxon>
        <taxon>Neopterygii</taxon>
        <taxon>Teleostei</taxon>
        <taxon>Anguilliformes</taxon>
        <taxon>Anguillidae</taxon>
        <taxon>Anguilla</taxon>
    </lineage>
</organism>
<reference evidence="1" key="1">
    <citation type="submission" date="2014-11" db="EMBL/GenBank/DDBJ databases">
        <authorList>
            <person name="Amaro Gonzalez C."/>
        </authorList>
    </citation>
    <scope>NUCLEOTIDE SEQUENCE</scope>
</reference>
<reference evidence="1" key="2">
    <citation type="journal article" date="2015" name="Fish Shellfish Immunol.">
        <title>Early steps in the European eel (Anguilla anguilla)-Vibrio vulnificus interaction in the gills: Role of the RtxA13 toxin.</title>
        <authorList>
            <person name="Callol A."/>
            <person name="Pajuelo D."/>
            <person name="Ebbesson L."/>
            <person name="Teles M."/>
            <person name="MacKenzie S."/>
            <person name="Amaro C."/>
        </authorList>
    </citation>
    <scope>NUCLEOTIDE SEQUENCE</scope>
</reference>
<name>A0A0E9VW51_ANGAN</name>
<evidence type="ECO:0000313" key="1">
    <source>
        <dbReference type="EMBL" id="JAH81483.1"/>
    </source>
</evidence>
<sequence length="41" mass="4486">MGIMSQASVADLSLCHNLVSLQACDKMRFTARSNGMRDLIT</sequence>